<dbReference type="SUPFAM" id="SSF52091">
    <property type="entry name" value="SpoIIaa-like"/>
    <property type="match status" value="1"/>
</dbReference>
<keyword evidence="1" id="KW-0812">Transmembrane</keyword>
<evidence type="ECO:0000313" key="4">
    <source>
        <dbReference type="Proteomes" id="UP001302719"/>
    </source>
</evidence>
<keyword evidence="1" id="KW-0472">Membrane</keyword>
<protein>
    <submittedName>
        <fullName evidence="3">STAS domain-containing protein</fullName>
    </submittedName>
</protein>
<organism evidence="3 4">
    <name type="scientific">Candidatus Nitrospira allomarina</name>
    <dbReference type="NCBI Taxonomy" id="3020900"/>
    <lineage>
        <taxon>Bacteria</taxon>
        <taxon>Pseudomonadati</taxon>
        <taxon>Nitrospirota</taxon>
        <taxon>Nitrospiria</taxon>
        <taxon>Nitrospirales</taxon>
        <taxon>Nitrospiraceae</taxon>
        <taxon>Nitrospira</taxon>
    </lineage>
</organism>
<name>A0AA96GAZ0_9BACT</name>
<dbReference type="PROSITE" id="PS50801">
    <property type="entry name" value="STAS"/>
    <property type="match status" value="1"/>
</dbReference>
<dbReference type="KEGG" id="nall:PP769_17105"/>
<dbReference type="AlphaFoldDB" id="A0AA96GAZ0"/>
<evidence type="ECO:0000259" key="2">
    <source>
        <dbReference type="PROSITE" id="PS50801"/>
    </source>
</evidence>
<feature type="transmembrane region" description="Helical" evidence="1">
    <location>
        <begin position="44"/>
        <end position="66"/>
    </location>
</feature>
<dbReference type="Gene3D" id="3.30.750.24">
    <property type="entry name" value="STAS domain"/>
    <property type="match status" value="1"/>
</dbReference>
<keyword evidence="1" id="KW-1133">Transmembrane helix</keyword>
<sequence>MLQVCEKLNHQSTVIIFTGRFDRQSTIGIGDLILGTKDMRCQHIILDFMGITGIDSVGLGLLYLWYHKLKPQHIGLSIVGPSPNVRAALEGCHLPDCVPVYASEYEAVRQEIYG</sequence>
<evidence type="ECO:0000256" key="1">
    <source>
        <dbReference type="SAM" id="Phobius"/>
    </source>
</evidence>
<gene>
    <name evidence="3" type="ORF">PP769_17105</name>
</gene>
<evidence type="ECO:0000313" key="3">
    <source>
        <dbReference type="EMBL" id="WNM57667.1"/>
    </source>
</evidence>
<dbReference type="Proteomes" id="UP001302719">
    <property type="component" value="Chromosome"/>
</dbReference>
<dbReference type="InterPro" id="IPR036513">
    <property type="entry name" value="STAS_dom_sf"/>
</dbReference>
<reference evidence="3 4" key="1">
    <citation type="submission" date="2023-01" db="EMBL/GenBank/DDBJ databases">
        <title>Cultivation and genomic characterization of new, ubiquitous marine nitrite-oxidizing bacteria from the Nitrospirales.</title>
        <authorList>
            <person name="Mueller A.J."/>
            <person name="Daebeler A."/>
            <person name="Herbold C.W."/>
            <person name="Kirkegaard R.H."/>
            <person name="Daims H."/>
        </authorList>
    </citation>
    <scope>NUCLEOTIDE SEQUENCE [LARGE SCALE GENOMIC DNA]</scope>
    <source>
        <strain evidence="3 4">VA</strain>
    </source>
</reference>
<dbReference type="InterPro" id="IPR002645">
    <property type="entry name" value="STAS_dom"/>
</dbReference>
<dbReference type="Pfam" id="PF01740">
    <property type="entry name" value="STAS"/>
    <property type="match status" value="1"/>
</dbReference>
<dbReference type="EMBL" id="CP116967">
    <property type="protein sequence ID" value="WNM57667.1"/>
    <property type="molecule type" value="Genomic_DNA"/>
</dbReference>
<accession>A0AA96GAZ0</accession>
<keyword evidence="4" id="KW-1185">Reference proteome</keyword>
<dbReference type="RefSeq" id="WP_312642415.1">
    <property type="nucleotide sequence ID" value="NZ_CP116967.1"/>
</dbReference>
<feature type="domain" description="STAS" evidence="2">
    <location>
        <begin position="1"/>
        <end position="111"/>
    </location>
</feature>
<proteinExistence type="predicted"/>
<dbReference type="CDD" id="cd07043">
    <property type="entry name" value="STAS_anti-anti-sigma_factors"/>
    <property type="match status" value="1"/>
</dbReference>